<dbReference type="RefSeq" id="WP_032856300.1">
    <property type="nucleotide sequence ID" value="NZ_CP103100.1"/>
</dbReference>
<protein>
    <recommendedName>
        <fullName evidence="5">Peptide-N(4)-(N-acetyl-beta-glucosaminyl)asparagine amidase</fullName>
        <ecNumber evidence="4">3.5.1.52</ecNumber>
    </recommendedName>
    <alternativeName>
        <fullName evidence="7">Peptide:N-glycanase</fullName>
    </alternativeName>
</protein>
<evidence type="ECO:0000313" key="11">
    <source>
        <dbReference type="EMBL" id="KAA4661126.1"/>
    </source>
</evidence>
<feature type="domain" description="Transglutaminase-like" evidence="8">
    <location>
        <begin position="204"/>
        <end position="291"/>
    </location>
</feature>
<dbReference type="Proteomes" id="UP000435985">
    <property type="component" value="Unassembled WGS sequence"/>
</dbReference>
<dbReference type="EMBL" id="VWFC01000027">
    <property type="protein sequence ID" value="KAB1323633.1"/>
    <property type="molecule type" value="Genomic_DNA"/>
</dbReference>
<dbReference type="EMBL" id="VWFO01000049">
    <property type="protein sequence ID" value="KAA4661126.1"/>
    <property type="molecule type" value="Genomic_DNA"/>
</dbReference>
<evidence type="ECO:0000256" key="5">
    <source>
        <dbReference type="ARBA" id="ARBA00018546"/>
    </source>
</evidence>
<name>A0A139KZH0_BACOV</name>
<evidence type="ECO:0000256" key="1">
    <source>
        <dbReference type="ARBA" id="ARBA00001650"/>
    </source>
</evidence>
<dbReference type="EMBL" id="VWLE01000032">
    <property type="protein sequence ID" value="KAA3953833.1"/>
    <property type="molecule type" value="Genomic_DNA"/>
</dbReference>
<gene>
    <name evidence="12" type="ORF">F3B53_18960</name>
    <name evidence="11" type="ORF">F3B98_24290</name>
    <name evidence="10" type="ORF">F3D71_04460</name>
    <name evidence="9" type="ORF">F3F25_27635</name>
    <name evidence="13" type="ORF">PO382_24345</name>
</gene>
<dbReference type="GO" id="GO:0000224">
    <property type="term" value="F:peptide-N4-(N-acetyl-beta-glucosaminyl)asparagine amidase activity"/>
    <property type="evidence" value="ECO:0007669"/>
    <property type="project" value="UniProtKB-EC"/>
</dbReference>
<evidence type="ECO:0000313" key="14">
    <source>
        <dbReference type="Proteomes" id="UP000323717"/>
    </source>
</evidence>
<evidence type="ECO:0000313" key="9">
    <source>
        <dbReference type="EMBL" id="KAA3921317.1"/>
    </source>
</evidence>
<keyword evidence="6" id="KW-0963">Cytoplasm</keyword>
<dbReference type="InterPro" id="IPR002931">
    <property type="entry name" value="Transglutaminase-like"/>
</dbReference>
<dbReference type="AlphaFoldDB" id="A0A139KZH0"/>
<dbReference type="PANTHER" id="PTHR35532:SF5">
    <property type="entry name" value="CARBOHYDRATE-BINDING DOMAIN-CONTAINING PROTEIN"/>
    <property type="match status" value="1"/>
</dbReference>
<dbReference type="EMBL" id="VWLB01000082">
    <property type="protein sequence ID" value="KAA3921317.1"/>
    <property type="molecule type" value="Genomic_DNA"/>
</dbReference>
<reference evidence="13" key="2">
    <citation type="submission" date="2022-10" db="EMBL/GenBank/DDBJ databases">
        <title>Human gut microbiome strain richness.</title>
        <authorList>
            <person name="Chen-Liaw A."/>
        </authorList>
    </citation>
    <scope>NUCLEOTIDE SEQUENCE</scope>
    <source>
        <strain evidence="13">BSD2780120875st1_E1_BSD2780120875_150330</strain>
    </source>
</reference>
<dbReference type="EMBL" id="JAQNZF010000052">
    <property type="protein sequence ID" value="MDC2745327.1"/>
    <property type="molecule type" value="Genomic_DNA"/>
</dbReference>
<evidence type="ECO:0000313" key="15">
    <source>
        <dbReference type="Proteomes" id="UP000365824"/>
    </source>
</evidence>
<evidence type="ECO:0000313" key="10">
    <source>
        <dbReference type="EMBL" id="KAA3953833.1"/>
    </source>
</evidence>
<evidence type="ECO:0000256" key="2">
    <source>
        <dbReference type="ARBA" id="ARBA00001947"/>
    </source>
</evidence>
<evidence type="ECO:0000256" key="3">
    <source>
        <dbReference type="ARBA" id="ARBA00004496"/>
    </source>
</evidence>
<dbReference type="Proteomes" id="UP000323717">
    <property type="component" value="Unassembled WGS sequence"/>
</dbReference>
<evidence type="ECO:0000313" key="16">
    <source>
        <dbReference type="Proteomes" id="UP000375690"/>
    </source>
</evidence>
<comment type="cofactor">
    <cofactor evidence="2">
        <name>Zn(2+)</name>
        <dbReference type="ChEBI" id="CHEBI:29105"/>
    </cofactor>
</comment>
<dbReference type="Proteomes" id="UP000365824">
    <property type="component" value="Unassembled WGS sequence"/>
</dbReference>
<comment type="catalytic activity">
    <reaction evidence="1">
        <text>Hydrolysis of an N(4)-(acetyl-beta-D-glucosaminyl)asparagine residue in which the glucosamine residue may be further glycosylated, to yield a (substituted) N-acetyl-beta-D-glucosaminylamine and a peptide containing an aspartate residue.</text>
        <dbReference type="EC" id="3.5.1.52"/>
    </reaction>
</comment>
<accession>A0A139KZH0</accession>
<dbReference type="SUPFAM" id="SSF54001">
    <property type="entry name" value="Cysteine proteinases"/>
    <property type="match status" value="1"/>
</dbReference>
<dbReference type="Proteomes" id="UP000375690">
    <property type="component" value="Unassembled WGS sequence"/>
</dbReference>
<dbReference type="PANTHER" id="PTHR35532">
    <property type="entry name" value="SIMILAR TO POLYHYDROXYALKANOATE DEPOLYMERASE"/>
    <property type="match status" value="1"/>
</dbReference>
<evidence type="ECO:0000256" key="4">
    <source>
        <dbReference type="ARBA" id="ARBA00012158"/>
    </source>
</evidence>
<evidence type="ECO:0000256" key="6">
    <source>
        <dbReference type="ARBA" id="ARBA00022490"/>
    </source>
</evidence>
<comment type="caution">
    <text evidence="10">The sequence shown here is derived from an EMBL/GenBank/DDBJ whole genome shotgun (WGS) entry which is preliminary data.</text>
</comment>
<comment type="subcellular location">
    <subcellularLocation>
        <location evidence="3">Cytoplasm</location>
    </subcellularLocation>
</comment>
<evidence type="ECO:0000259" key="8">
    <source>
        <dbReference type="Pfam" id="PF01841"/>
    </source>
</evidence>
<proteinExistence type="predicted"/>
<dbReference type="EC" id="3.5.1.52" evidence="4"/>
<dbReference type="InterPro" id="IPR038765">
    <property type="entry name" value="Papain-like_cys_pep_sf"/>
</dbReference>
<reference evidence="14 15" key="1">
    <citation type="journal article" date="2019" name="Nat. Med.">
        <title>A library of human gut bacterial isolates paired with longitudinal multiomics data enables mechanistic microbiome research.</title>
        <authorList>
            <person name="Poyet M."/>
            <person name="Groussin M."/>
            <person name="Gibbons S.M."/>
            <person name="Avila-Pacheco J."/>
            <person name="Jiang X."/>
            <person name="Kearney S.M."/>
            <person name="Perrotta A.R."/>
            <person name="Berdy B."/>
            <person name="Zhao S."/>
            <person name="Lieberman T.D."/>
            <person name="Swanson P.K."/>
            <person name="Smith M."/>
            <person name="Roesemann S."/>
            <person name="Alexander J.E."/>
            <person name="Rich S.A."/>
            <person name="Livny J."/>
            <person name="Vlamakis H."/>
            <person name="Clish C."/>
            <person name="Bullock K."/>
            <person name="Deik A."/>
            <person name="Scott J."/>
            <person name="Pierce K.A."/>
            <person name="Xavier R.J."/>
            <person name="Alm E.J."/>
        </authorList>
    </citation>
    <scope>NUCLEOTIDE SEQUENCE [LARGE SCALE GENOMIC DNA]</scope>
    <source>
        <strain evidence="11 17">BIOML-A14</strain>
        <strain evidence="9 15">BIOML-A160</strain>
        <strain evidence="10 14">BIOML-A163</strain>
        <strain evidence="12 16">BIOML-A2</strain>
    </source>
</reference>
<evidence type="ECO:0000256" key="7">
    <source>
        <dbReference type="ARBA" id="ARBA00032901"/>
    </source>
</evidence>
<dbReference type="SUPFAM" id="SSF49785">
    <property type="entry name" value="Galactose-binding domain-like"/>
    <property type="match status" value="1"/>
</dbReference>
<sequence length="670" mass="78883">MLKKLCIYIPSILVLLFVLEWQYARKYLFYEKKTMLPLEVALQAAGGNKKELQKVLHYYKKNPIDSLKYKAACFLIENMPFYIYSSGEQLENYKSYYAWLKVRKGKTAQQVSDSVKKVFGAMKEPKKKRDIMEMDSAYLCHNIDWAFKVWQEQPWGKNISFETFCEYLLPYRIGDEPLTYWREIYYKKYNSLLDSLRMSDTLDKEDPLVAARYLMARLPDKKTFFTSITPFSFGHIGPEFVQYKVGSCRELADFEIYLFRALGIPCAIDYLPARNDTNFGHLWTIVWDKNGEGYMSDFMTFLTRVRKCALYRQGGTAKIYRYTFSVNRELHEQMSQYGEKVHPFWHIPKFKDVTFDYAYSYQKNLVIPLEKQYKEKRSGRIAYLCASNRDRWIPVDWTEYDAGHLAFRYVRKGAVLRVATYEKGSLHFLTDPFYLDKETNAPHYYSVGKKTQDMVLYAKFNLKEESSFRNRMIGGVFTGSNHSDFSDEDTLFIIQSKPDRLNTTVKCWSDKEYRYLRYIGRPKAHCNVSAVAFYEKNDTVALTGKIIGTPEHEKQNGDHDYTNVFDGKTWTSFDYSKPTGGWAGLDLGKEVKVDRIVYTPRNRDNYVRPGDVYELFYCERDWQSAGTIKATADSLVFRNIPENALLLLRNHTRGKDERIFVYENGEQQWR</sequence>
<evidence type="ECO:0000313" key="17">
    <source>
        <dbReference type="Proteomes" id="UP000435985"/>
    </source>
</evidence>
<organism evidence="10 14">
    <name type="scientific">Bacteroides ovatus</name>
    <dbReference type="NCBI Taxonomy" id="28116"/>
    <lineage>
        <taxon>Bacteria</taxon>
        <taxon>Pseudomonadati</taxon>
        <taxon>Bacteroidota</taxon>
        <taxon>Bacteroidia</taxon>
        <taxon>Bacteroidales</taxon>
        <taxon>Bacteroidaceae</taxon>
        <taxon>Bacteroides</taxon>
    </lineage>
</organism>
<dbReference type="Pfam" id="PF01841">
    <property type="entry name" value="Transglut_core"/>
    <property type="match status" value="1"/>
</dbReference>
<dbReference type="GO" id="GO:0005737">
    <property type="term" value="C:cytoplasm"/>
    <property type="evidence" value="ECO:0007669"/>
    <property type="project" value="UniProtKB-SubCell"/>
</dbReference>
<dbReference type="InterPro" id="IPR008979">
    <property type="entry name" value="Galactose-bd-like_sf"/>
</dbReference>
<dbReference type="Gene3D" id="2.60.120.260">
    <property type="entry name" value="Galactose-binding domain-like"/>
    <property type="match status" value="2"/>
</dbReference>
<dbReference type="Proteomes" id="UP001219389">
    <property type="component" value="Unassembled WGS sequence"/>
</dbReference>
<evidence type="ECO:0000313" key="13">
    <source>
        <dbReference type="EMBL" id="MDC2745327.1"/>
    </source>
</evidence>
<evidence type="ECO:0000313" key="12">
    <source>
        <dbReference type="EMBL" id="KAB1323633.1"/>
    </source>
</evidence>